<proteinExistence type="predicted"/>
<keyword evidence="1" id="KW-0472">Membrane</keyword>
<sequence>MTHQPKGSIIYKIVRLNAIGYKSDCRKASVRLSYAKHSGHRGKWMSIVSFLLFITFLAVIPGRCVKADQAAIHLNEFGHITCTQPVIPEFKSLYESQPYSRLKGDCFVKTSSGLVTFEFGREGRASILRYYTHNHHLQSEHIYQKIINLCLSSDGRYAAFFDGQHLIKINLERGAEQKYPSSHIFTLDTIGQVAYYHSDLNRVIYRNQSFCVTQVPSKLLLFNDNLIVCTRWSVYIFRNGRPEEMYHLAGSYHDAEVIADKLYLVEKTVQDDRFNFVLHEFDADGIHRIIDKRSYQRRPGGMDTHEEIRSPLHYYETSFSSLVKNAYAQIQEWSSLYLHPGVDIFEAPYTEVYSVQDGVVKAILTTGDERYWRIAIDNLAEGAEGYLYAHLGQDSFLHTVGDTVSAGELIGTLFPAWGWAPHCHFARITPSAHQWDGNWWTVNNPLVDITNMTDTIAPVIEYALGSERFAFRTKEGEYLDPLDLHGEVQIIAKCVDYAYSVGFDSRINIWDIQFKIYDPQNPDTAIYTQYSFAQDMPLDHYFSNQYETLVLNTIYSRDQTCFSTNSGNARDFFYILTNSDGDSAITAEDSLEILDTRSFFNGTYLLEVIVQDASMNTTSALAPIFINNDLPPYRKIDAVSPPNEITLLDCYPNPFNPTTVLSFRLSVASLVRLEVFDIYGRNVGAGFAAGTLKGKPAPTPGTWHPPGTHNITFDGTALTSGIYLYRLSTPYFTTSGKLILIK</sequence>
<dbReference type="InterPro" id="IPR011055">
    <property type="entry name" value="Dup_hybrid_motif"/>
</dbReference>
<evidence type="ECO:0000256" key="1">
    <source>
        <dbReference type="SAM" id="Phobius"/>
    </source>
</evidence>
<dbReference type="SUPFAM" id="SSF51261">
    <property type="entry name" value="Duplicated hybrid motif"/>
    <property type="match status" value="1"/>
</dbReference>
<gene>
    <name evidence="3" type="ORF">CEE37_07380</name>
</gene>
<protein>
    <recommendedName>
        <fullName evidence="2">M23ase beta-sheet core domain-containing protein</fullName>
    </recommendedName>
</protein>
<evidence type="ECO:0000259" key="2">
    <source>
        <dbReference type="Pfam" id="PF01551"/>
    </source>
</evidence>
<feature type="domain" description="M23ase beta-sheet core" evidence="2">
    <location>
        <begin position="339"/>
        <end position="426"/>
    </location>
</feature>
<dbReference type="Proteomes" id="UP000319619">
    <property type="component" value="Unassembled WGS sequence"/>
</dbReference>
<dbReference type="CDD" id="cd12797">
    <property type="entry name" value="M23_peptidase"/>
    <property type="match status" value="1"/>
</dbReference>
<keyword evidence="1" id="KW-0812">Transmembrane</keyword>
<dbReference type="Gene3D" id="2.70.70.10">
    <property type="entry name" value="Glucose Permease (Domain IIA)"/>
    <property type="match status" value="1"/>
</dbReference>
<comment type="caution">
    <text evidence="3">The sequence shown here is derived from an EMBL/GenBank/DDBJ whole genome shotgun (WGS) entry which is preliminary data.</text>
</comment>
<accession>A0A532V0V8</accession>
<dbReference type="Pfam" id="PF01551">
    <property type="entry name" value="Peptidase_M23"/>
    <property type="match status" value="1"/>
</dbReference>
<feature type="transmembrane region" description="Helical" evidence="1">
    <location>
        <begin position="44"/>
        <end position="62"/>
    </location>
</feature>
<reference evidence="3 4" key="1">
    <citation type="submission" date="2017-06" db="EMBL/GenBank/DDBJ databases">
        <title>Novel microbial phyla capable of carbon fixation and sulfur reduction in deep-sea sediments.</title>
        <authorList>
            <person name="Huang J."/>
            <person name="Baker B."/>
            <person name="Wang Y."/>
        </authorList>
    </citation>
    <scope>NUCLEOTIDE SEQUENCE [LARGE SCALE GENOMIC DNA]</scope>
    <source>
        <strain evidence="3">B3_LCP</strain>
    </source>
</reference>
<dbReference type="AlphaFoldDB" id="A0A532V0V8"/>
<evidence type="ECO:0000313" key="3">
    <source>
        <dbReference type="EMBL" id="TKJ40779.1"/>
    </source>
</evidence>
<evidence type="ECO:0000313" key="4">
    <source>
        <dbReference type="Proteomes" id="UP000319619"/>
    </source>
</evidence>
<keyword evidence="1" id="KW-1133">Transmembrane helix</keyword>
<dbReference type="EMBL" id="NJBN01000004">
    <property type="protein sequence ID" value="TKJ40779.1"/>
    <property type="molecule type" value="Genomic_DNA"/>
</dbReference>
<name>A0A532V0V8_UNCL8</name>
<dbReference type="InterPro" id="IPR016047">
    <property type="entry name" value="M23ase_b-sheet_dom"/>
</dbReference>
<organism evidence="3 4">
    <name type="scientific">candidate division LCP-89 bacterium B3_LCP</name>
    <dbReference type="NCBI Taxonomy" id="2012998"/>
    <lineage>
        <taxon>Bacteria</taxon>
        <taxon>Pseudomonadati</taxon>
        <taxon>Bacteria division LCP-89</taxon>
    </lineage>
</organism>